<evidence type="ECO:0000313" key="2">
    <source>
        <dbReference type="Proteomes" id="UP000649151"/>
    </source>
</evidence>
<proteinExistence type="predicted"/>
<evidence type="ECO:0000313" key="1">
    <source>
        <dbReference type="EMBL" id="MBC5786755.1"/>
    </source>
</evidence>
<evidence type="ECO:0008006" key="3">
    <source>
        <dbReference type="Google" id="ProtNLM"/>
    </source>
</evidence>
<accession>A0ABR7INP5</accession>
<comment type="caution">
    <text evidence="1">The sequence shown here is derived from an EMBL/GenBank/DDBJ whole genome shotgun (WGS) entry which is preliminary data.</text>
</comment>
<gene>
    <name evidence="1" type="ORF">H8Z77_01795</name>
</gene>
<sequence length="59" mass="6513">MPNCFQCAHFRGAIKGKICCIAYPDGIPKELLKEGFIHNQPYPGDQGILFKAIENSSDS</sequence>
<keyword evidence="2" id="KW-1185">Reference proteome</keyword>
<dbReference type="EMBL" id="JACOQK010000001">
    <property type="protein sequence ID" value="MBC5786755.1"/>
    <property type="molecule type" value="Genomic_DNA"/>
</dbReference>
<reference evidence="1 2" key="1">
    <citation type="submission" date="2020-08" db="EMBL/GenBank/DDBJ databases">
        <title>Genome public.</title>
        <authorList>
            <person name="Liu C."/>
            <person name="Sun Q."/>
        </authorList>
    </citation>
    <scope>NUCLEOTIDE SEQUENCE [LARGE SCALE GENOMIC DNA]</scope>
    <source>
        <strain evidence="1 2">NSJ-27</strain>
    </source>
</reference>
<dbReference type="Proteomes" id="UP000649151">
    <property type="component" value="Unassembled WGS sequence"/>
</dbReference>
<name>A0ABR7INP5_9CLOT</name>
<protein>
    <recommendedName>
        <fullName evidence="3">Metal-binding protein</fullName>
    </recommendedName>
</protein>
<organism evidence="1 2">
    <name type="scientific">Clostridium facile</name>
    <dbReference type="NCBI Taxonomy" id="2763035"/>
    <lineage>
        <taxon>Bacteria</taxon>
        <taxon>Bacillati</taxon>
        <taxon>Bacillota</taxon>
        <taxon>Clostridia</taxon>
        <taxon>Eubacteriales</taxon>
        <taxon>Clostridiaceae</taxon>
        <taxon>Clostridium</taxon>
    </lineage>
</organism>